<keyword evidence="2" id="KW-0812">Transmembrane</keyword>
<proteinExistence type="predicted"/>
<evidence type="ECO:0000313" key="3">
    <source>
        <dbReference type="EMBL" id="KAJ5308182.1"/>
    </source>
</evidence>
<feature type="transmembrane region" description="Helical" evidence="2">
    <location>
        <begin position="172"/>
        <end position="195"/>
    </location>
</feature>
<evidence type="ECO:0000256" key="2">
    <source>
        <dbReference type="SAM" id="Phobius"/>
    </source>
</evidence>
<feature type="compositionally biased region" description="Acidic residues" evidence="1">
    <location>
        <begin position="222"/>
        <end position="240"/>
    </location>
</feature>
<feature type="region of interest" description="Disordered" evidence="1">
    <location>
        <begin position="222"/>
        <end position="247"/>
    </location>
</feature>
<feature type="compositionally biased region" description="Low complexity" evidence="1">
    <location>
        <begin position="41"/>
        <end position="53"/>
    </location>
</feature>
<reference evidence="3" key="1">
    <citation type="submission" date="2022-12" db="EMBL/GenBank/DDBJ databases">
        <authorList>
            <person name="Petersen C."/>
        </authorList>
    </citation>
    <scope>NUCLEOTIDE SEQUENCE</scope>
    <source>
        <strain evidence="3">IBT 21472</strain>
    </source>
</reference>
<protein>
    <submittedName>
        <fullName evidence="3">Uncharacterized protein</fullName>
    </submittedName>
</protein>
<feature type="region of interest" description="Disordered" evidence="1">
    <location>
        <begin position="25"/>
        <end position="63"/>
    </location>
</feature>
<dbReference type="AlphaFoldDB" id="A0A9W9L3G3"/>
<dbReference type="Proteomes" id="UP001147746">
    <property type="component" value="Unassembled WGS sequence"/>
</dbReference>
<dbReference type="OrthoDB" id="4223899at2759"/>
<keyword evidence="2" id="KW-0472">Membrane</keyword>
<dbReference type="Pfam" id="PF16015">
    <property type="entry name" value="Promethin"/>
    <property type="match status" value="1"/>
</dbReference>
<keyword evidence="2" id="KW-1133">Transmembrane helix</keyword>
<reference evidence="3" key="2">
    <citation type="journal article" date="2023" name="IMA Fungus">
        <title>Comparative genomic study of the Penicillium genus elucidates a diverse pangenome and 15 lateral gene transfer events.</title>
        <authorList>
            <person name="Petersen C."/>
            <person name="Sorensen T."/>
            <person name="Nielsen M.R."/>
            <person name="Sondergaard T.E."/>
            <person name="Sorensen J.L."/>
            <person name="Fitzpatrick D.A."/>
            <person name="Frisvad J.C."/>
            <person name="Nielsen K.L."/>
        </authorList>
    </citation>
    <scope>NUCLEOTIDE SEQUENCE</scope>
    <source>
        <strain evidence="3">IBT 21472</strain>
    </source>
</reference>
<dbReference type="EMBL" id="JAPZBO010000008">
    <property type="protein sequence ID" value="KAJ5308182.1"/>
    <property type="molecule type" value="Genomic_DNA"/>
</dbReference>
<evidence type="ECO:0000256" key="1">
    <source>
        <dbReference type="SAM" id="MobiDB-lite"/>
    </source>
</evidence>
<comment type="caution">
    <text evidence="3">The sequence shown here is derived from an EMBL/GenBank/DDBJ whole genome shotgun (WGS) entry which is preliminary data.</text>
</comment>
<name>A0A9W9L3G3_9EURO</name>
<gene>
    <name evidence="3" type="ORF">N7476_008838</name>
</gene>
<accession>A0A9W9L3G3</accession>
<organism evidence="3 4">
    <name type="scientific">Penicillium atrosanguineum</name>
    <dbReference type="NCBI Taxonomy" id="1132637"/>
    <lineage>
        <taxon>Eukaryota</taxon>
        <taxon>Fungi</taxon>
        <taxon>Dikarya</taxon>
        <taxon>Ascomycota</taxon>
        <taxon>Pezizomycotina</taxon>
        <taxon>Eurotiomycetes</taxon>
        <taxon>Eurotiomycetidae</taxon>
        <taxon>Eurotiales</taxon>
        <taxon>Aspergillaceae</taxon>
        <taxon>Penicillium</taxon>
    </lineage>
</organism>
<sequence length="247" mass="26902">MSLDPVTSGLGKGLPVNQVTDKATGGVKTLASDPAKGVRNTTKTVGDTTKTVTEPILPGEFPSDDAAEKKYQGEQPEVNFTALWGSFRGWMAGLFPQAVDLFEYFVQWVVNRYFPPPKQAAMYEAMLKKPIASTFLICQAICCAVPLLVFLVGVFLFAIVSVILWAVLSLLILGPILLVASMMGISLWGWGWILYGLIKWIDQMFLGGMITRFWLGKSPEQVEAEAEAEGEGESEGEAASEGEKKDN</sequence>
<keyword evidence="4" id="KW-1185">Reference proteome</keyword>
<feature type="transmembrane region" description="Helical" evidence="2">
    <location>
        <begin position="136"/>
        <end position="166"/>
    </location>
</feature>
<evidence type="ECO:0000313" key="4">
    <source>
        <dbReference type="Proteomes" id="UP001147746"/>
    </source>
</evidence>